<dbReference type="AlphaFoldDB" id="A0A1D3L135"/>
<organism evidence="1 2">
    <name type="scientific">Methanobacterium congolense</name>
    <dbReference type="NCBI Taxonomy" id="118062"/>
    <lineage>
        <taxon>Archaea</taxon>
        <taxon>Methanobacteriati</taxon>
        <taxon>Methanobacteriota</taxon>
        <taxon>Methanomada group</taxon>
        <taxon>Methanobacteria</taxon>
        <taxon>Methanobacteriales</taxon>
        <taxon>Methanobacteriaceae</taxon>
        <taxon>Methanobacterium</taxon>
    </lineage>
</organism>
<gene>
    <name evidence="1" type="ORF">MCBB_0636</name>
</gene>
<dbReference type="PATRIC" id="fig|129848.4.peg.641"/>
<proteinExistence type="predicted"/>
<dbReference type="GeneID" id="30411493"/>
<dbReference type="KEGG" id="mcub:MCBB_0636"/>
<sequence length="143" mass="16723">MAEHRQVEVEVGEDFQILVDEGLEDVIKDFFHWEIETCNSCIDYKGSVWIEFCDFHDWEQFLELALRNNITVNGTGYNRETLWTFLQEKSKAKVVFDEEVIDDPNKEDAFLGTGVLVICVGLNFPRELLNEFKELLFEVLPPE</sequence>
<dbReference type="OrthoDB" id="66840at2157"/>
<protein>
    <submittedName>
        <fullName evidence="1">Uncharacterized protein</fullName>
    </submittedName>
</protein>
<evidence type="ECO:0000313" key="1">
    <source>
        <dbReference type="EMBL" id="SCG85209.1"/>
    </source>
</evidence>
<name>A0A1D3L135_9EURY</name>
<accession>A0A1D3L135</accession>
<keyword evidence="2" id="KW-1185">Reference proteome</keyword>
<reference evidence="1 2" key="1">
    <citation type="submission" date="2016-08" db="EMBL/GenBank/DDBJ databases">
        <authorList>
            <person name="Seilhamer J.J."/>
        </authorList>
    </citation>
    <scope>NUCLEOTIDE SEQUENCE [LARGE SCALE GENOMIC DNA]</scope>
    <source>
        <strain evidence="1">Buetzberg</strain>
    </source>
</reference>
<dbReference type="Proteomes" id="UP000094707">
    <property type="component" value="Chromosome I"/>
</dbReference>
<dbReference type="EMBL" id="LT607756">
    <property type="protein sequence ID" value="SCG85209.1"/>
    <property type="molecule type" value="Genomic_DNA"/>
</dbReference>
<dbReference type="RefSeq" id="WP_071906402.1">
    <property type="nucleotide sequence ID" value="NZ_LT607756.1"/>
</dbReference>
<evidence type="ECO:0000313" key="2">
    <source>
        <dbReference type="Proteomes" id="UP000094707"/>
    </source>
</evidence>